<keyword evidence="1" id="KW-1133">Transmembrane helix</keyword>
<keyword evidence="3" id="KW-1185">Reference proteome</keyword>
<keyword evidence="1" id="KW-0472">Membrane</keyword>
<comment type="caution">
    <text evidence="2">The sequence shown here is derived from an EMBL/GenBank/DDBJ whole genome shotgun (WGS) entry which is preliminary data.</text>
</comment>
<keyword evidence="1" id="KW-0812">Transmembrane</keyword>
<gene>
    <name evidence="2" type="ORF">NT05LM_1950</name>
</gene>
<name>A0ABN0BWY2_9LIST</name>
<sequence>MEKGENKVAEIITLVIGFLGLCYTVINSFYTWEAVGLKMKDFVSIENKVKLSLSNVIIFLIFLICIAYSIDAINKVNNIWEQAFMIFMAILFGLMFLISIVVMITKNVRESCDVYYILSGKIYKLKHIENDILFLESLSPNKKILLKNKAFLFKNKHLILNGKDYKEFKQEKPFLFID</sequence>
<proteinExistence type="predicted"/>
<dbReference type="Proteomes" id="UP000003412">
    <property type="component" value="Chromosome"/>
</dbReference>
<organism evidence="2 3">
    <name type="scientific">Listeria marthii FSL S4-120</name>
    <dbReference type="NCBI Taxonomy" id="702457"/>
    <lineage>
        <taxon>Bacteria</taxon>
        <taxon>Bacillati</taxon>
        <taxon>Bacillota</taxon>
        <taxon>Bacilli</taxon>
        <taxon>Bacillales</taxon>
        <taxon>Listeriaceae</taxon>
        <taxon>Listeria</taxon>
    </lineage>
</organism>
<evidence type="ECO:0000313" key="3">
    <source>
        <dbReference type="Proteomes" id="UP000003412"/>
    </source>
</evidence>
<evidence type="ECO:0000256" key="1">
    <source>
        <dbReference type="SAM" id="Phobius"/>
    </source>
</evidence>
<reference evidence="2 3" key="1">
    <citation type="journal article" date="2010" name="Microbiol. Resour. Announc.">
        <title>Comparative genomics of the bacterial genus Listeria: Genome evolution is characterized by limited gene acquisition and limited gene loss.</title>
        <authorList>
            <person name="den Bakker H.C."/>
            <person name="Cummings C.A."/>
            <person name="Ferreira V."/>
            <person name="Vatta P."/>
            <person name="Orsi R.H."/>
            <person name="Degoricija L."/>
            <person name="Barker M."/>
            <person name="Petrauskene O."/>
            <person name="Furtado M.R."/>
            <person name="Wiedmann M."/>
        </authorList>
    </citation>
    <scope>NUCLEOTIDE SEQUENCE [LARGE SCALE GENOMIC DNA]</scope>
    <source>
        <strain evidence="2 3">FSL S4-120</strain>
    </source>
</reference>
<dbReference type="EMBL" id="ADXF01000699">
    <property type="protein sequence ID" value="EFR87514.1"/>
    <property type="molecule type" value="Genomic_DNA"/>
</dbReference>
<feature type="transmembrane region" description="Helical" evidence="1">
    <location>
        <begin position="52"/>
        <end position="71"/>
    </location>
</feature>
<feature type="transmembrane region" description="Helical" evidence="1">
    <location>
        <begin position="83"/>
        <end position="104"/>
    </location>
</feature>
<protein>
    <submittedName>
        <fullName evidence="2">Uncharacterized protein</fullName>
    </submittedName>
</protein>
<accession>A0ABN0BWY2</accession>
<feature type="transmembrane region" description="Helical" evidence="1">
    <location>
        <begin position="12"/>
        <end position="32"/>
    </location>
</feature>
<evidence type="ECO:0000313" key="2">
    <source>
        <dbReference type="EMBL" id="EFR87514.1"/>
    </source>
</evidence>